<dbReference type="InterPro" id="IPR018982">
    <property type="entry name" value="RQC_domain"/>
</dbReference>
<dbReference type="EMBL" id="MEHJ01000001">
    <property type="protein sequence ID" value="OEJ25608.1"/>
    <property type="molecule type" value="Genomic_DNA"/>
</dbReference>
<comment type="catalytic activity">
    <reaction evidence="15">
        <text>Couples ATP hydrolysis with the unwinding of duplex DNA by translocating in the 3'-5' direction.</text>
        <dbReference type="EC" id="5.6.2.4"/>
    </reaction>
</comment>
<dbReference type="AlphaFoldDB" id="A0A1E5P7V7"/>
<dbReference type="GO" id="GO:0043590">
    <property type="term" value="C:bacterial nucleoid"/>
    <property type="evidence" value="ECO:0007669"/>
    <property type="project" value="TreeGrafter"/>
</dbReference>
<dbReference type="PROSITE" id="PS50967">
    <property type="entry name" value="HRDC"/>
    <property type="match status" value="1"/>
</dbReference>
<dbReference type="GO" id="GO:0030894">
    <property type="term" value="C:replisome"/>
    <property type="evidence" value="ECO:0007669"/>
    <property type="project" value="TreeGrafter"/>
</dbReference>
<evidence type="ECO:0000256" key="16">
    <source>
        <dbReference type="NCBIfam" id="TIGR01389"/>
    </source>
</evidence>
<dbReference type="NCBIfam" id="TIGR01389">
    <property type="entry name" value="recQ"/>
    <property type="match status" value="1"/>
</dbReference>
<comment type="similarity">
    <text evidence="3">Belongs to the helicase family. RecQ subfamily.</text>
</comment>
<evidence type="ECO:0000256" key="4">
    <source>
        <dbReference type="ARBA" id="ARBA00022723"/>
    </source>
</evidence>
<evidence type="ECO:0000256" key="6">
    <source>
        <dbReference type="ARBA" id="ARBA00022763"/>
    </source>
</evidence>
<dbReference type="Pfam" id="PF00570">
    <property type="entry name" value="HRDC"/>
    <property type="match status" value="1"/>
</dbReference>
<dbReference type="InterPro" id="IPR001650">
    <property type="entry name" value="Helicase_C-like"/>
</dbReference>
<dbReference type="GO" id="GO:0016787">
    <property type="term" value="F:hydrolase activity"/>
    <property type="evidence" value="ECO:0007669"/>
    <property type="project" value="UniProtKB-KW"/>
</dbReference>
<accession>A0A1E5P7V7</accession>
<dbReference type="SMART" id="SM00956">
    <property type="entry name" value="RQC"/>
    <property type="match status" value="1"/>
</dbReference>
<dbReference type="InterPro" id="IPR002121">
    <property type="entry name" value="HRDC_dom"/>
</dbReference>
<feature type="compositionally biased region" description="Low complexity" evidence="17">
    <location>
        <begin position="650"/>
        <end position="671"/>
    </location>
</feature>
<evidence type="ECO:0000313" key="22">
    <source>
        <dbReference type="Proteomes" id="UP000095759"/>
    </source>
</evidence>
<keyword evidence="11" id="KW-0238">DNA-binding</keyword>
<dbReference type="InterPro" id="IPR027417">
    <property type="entry name" value="P-loop_NTPase"/>
</dbReference>
<evidence type="ECO:0000256" key="7">
    <source>
        <dbReference type="ARBA" id="ARBA00022801"/>
    </source>
</evidence>
<dbReference type="GO" id="GO:0006260">
    <property type="term" value="P:DNA replication"/>
    <property type="evidence" value="ECO:0007669"/>
    <property type="project" value="InterPro"/>
</dbReference>
<dbReference type="GO" id="GO:0006281">
    <property type="term" value="P:DNA repair"/>
    <property type="evidence" value="ECO:0007669"/>
    <property type="project" value="UniProtKB-KW"/>
</dbReference>
<organism evidence="21 22">
    <name type="scientific">Streptomyces agglomeratus</name>
    <dbReference type="NCBI Taxonomy" id="285458"/>
    <lineage>
        <taxon>Bacteria</taxon>
        <taxon>Bacillati</taxon>
        <taxon>Actinomycetota</taxon>
        <taxon>Actinomycetes</taxon>
        <taxon>Kitasatosporales</taxon>
        <taxon>Streptomycetaceae</taxon>
        <taxon>Streptomyces</taxon>
    </lineage>
</organism>
<proteinExistence type="inferred from homology"/>
<evidence type="ECO:0000256" key="1">
    <source>
        <dbReference type="ARBA" id="ARBA00001946"/>
    </source>
</evidence>
<feature type="region of interest" description="Disordered" evidence="17">
    <location>
        <begin position="650"/>
        <end position="686"/>
    </location>
</feature>
<dbReference type="InterPro" id="IPR036388">
    <property type="entry name" value="WH-like_DNA-bd_sf"/>
</dbReference>
<feature type="domain" description="Helicase C-terminal" evidence="20">
    <location>
        <begin position="231"/>
        <end position="385"/>
    </location>
</feature>
<comment type="cofactor">
    <cofactor evidence="2">
        <name>Zn(2+)</name>
        <dbReference type="ChEBI" id="CHEBI:29105"/>
    </cofactor>
</comment>
<dbReference type="PANTHER" id="PTHR13710:SF105">
    <property type="entry name" value="ATP-DEPENDENT DNA HELICASE Q1"/>
    <property type="match status" value="1"/>
</dbReference>
<feature type="domain" description="HRDC" evidence="18">
    <location>
        <begin position="553"/>
        <end position="633"/>
    </location>
</feature>
<dbReference type="EC" id="5.6.2.4" evidence="16"/>
<dbReference type="PROSITE" id="PS51194">
    <property type="entry name" value="HELICASE_CTER"/>
    <property type="match status" value="1"/>
</dbReference>
<comment type="caution">
    <text evidence="21">The sequence shown here is derived from an EMBL/GenBank/DDBJ whole genome shotgun (WGS) entry which is preliminary data.</text>
</comment>
<dbReference type="GO" id="GO:0005524">
    <property type="term" value="F:ATP binding"/>
    <property type="evidence" value="ECO:0007669"/>
    <property type="project" value="UniProtKB-KW"/>
</dbReference>
<evidence type="ECO:0000256" key="14">
    <source>
        <dbReference type="ARBA" id="ARBA00023235"/>
    </source>
</evidence>
<dbReference type="InterPro" id="IPR014001">
    <property type="entry name" value="Helicase_ATP-bd"/>
</dbReference>
<dbReference type="Gene3D" id="1.10.10.10">
    <property type="entry name" value="Winged helix-like DNA-binding domain superfamily/Winged helix DNA-binding domain"/>
    <property type="match status" value="1"/>
</dbReference>
<reference evidence="21 22" key="1">
    <citation type="submission" date="2016-08" db="EMBL/GenBank/DDBJ databases">
        <title>Complete genome sequence of Streptomyces agglomeratus strain 6-3-2, a novel anti-MRSA actinomycete isolated from Wuli of Tebit, China.</title>
        <authorList>
            <person name="Chen X."/>
        </authorList>
    </citation>
    <scope>NUCLEOTIDE SEQUENCE [LARGE SCALE GENOMIC DNA]</scope>
    <source>
        <strain evidence="21 22">6-3-2</strain>
    </source>
</reference>
<dbReference type="SMART" id="SM00487">
    <property type="entry name" value="DEXDc"/>
    <property type="match status" value="1"/>
</dbReference>
<dbReference type="InterPro" id="IPR004589">
    <property type="entry name" value="DNA_helicase_ATP-dep_RecQ"/>
</dbReference>
<evidence type="ECO:0000256" key="9">
    <source>
        <dbReference type="ARBA" id="ARBA00022833"/>
    </source>
</evidence>
<evidence type="ECO:0000256" key="8">
    <source>
        <dbReference type="ARBA" id="ARBA00022806"/>
    </source>
</evidence>
<keyword evidence="22" id="KW-1185">Reference proteome</keyword>
<dbReference type="Pfam" id="PF09382">
    <property type="entry name" value="RQC"/>
    <property type="match status" value="1"/>
</dbReference>
<dbReference type="GO" id="GO:0043138">
    <property type="term" value="F:3'-5' DNA helicase activity"/>
    <property type="evidence" value="ECO:0007669"/>
    <property type="project" value="UniProtKB-EC"/>
</dbReference>
<dbReference type="SMART" id="SM00490">
    <property type="entry name" value="HELICc"/>
    <property type="match status" value="1"/>
</dbReference>
<dbReference type="FunFam" id="1.10.10.10:FF:000175">
    <property type="entry name" value="ATP-dependent DNA helicase RecQ"/>
    <property type="match status" value="1"/>
</dbReference>
<evidence type="ECO:0000256" key="12">
    <source>
        <dbReference type="ARBA" id="ARBA00023172"/>
    </source>
</evidence>
<evidence type="ECO:0000256" key="3">
    <source>
        <dbReference type="ARBA" id="ARBA00005446"/>
    </source>
</evidence>
<dbReference type="STRING" id="285458.BGM19_21830"/>
<dbReference type="InterPro" id="IPR044876">
    <property type="entry name" value="HRDC_dom_sf"/>
</dbReference>
<keyword evidence="10" id="KW-0067">ATP-binding</keyword>
<dbReference type="CDD" id="cd17920">
    <property type="entry name" value="DEXHc_RecQ"/>
    <property type="match status" value="1"/>
</dbReference>
<keyword evidence="8 21" id="KW-0347">Helicase</keyword>
<dbReference type="GO" id="GO:0046872">
    <property type="term" value="F:metal ion binding"/>
    <property type="evidence" value="ECO:0007669"/>
    <property type="project" value="UniProtKB-KW"/>
</dbReference>
<evidence type="ECO:0000256" key="13">
    <source>
        <dbReference type="ARBA" id="ARBA00023204"/>
    </source>
</evidence>
<evidence type="ECO:0000256" key="2">
    <source>
        <dbReference type="ARBA" id="ARBA00001947"/>
    </source>
</evidence>
<dbReference type="NCBIfam" id="TIGR00614">
    <property type="entry name" value="recQ_fam"/>
    <property type="match status" value="1"/>
</dbReference>
<evidence type="ECO:0000259" key="18">
    <source>
        <dbReference type="PROSITE" id="PS50967"/>
    </source>
</evidence>
<dbReference type="RefSeq" id="WP_069927514.1">
    <property type="nucleotide sequence ID" value="NZ_MEHI01000001.1"/>
</dbReference>
<dbReference type="SMART" id="SM00341">
    <property type="entry name" value="HRDC"/>
    <property type="match status" value="1"/>
</dbReference>
<dbReference type="Pfam" id="PF00271">
    <property type="entry name" value="Helicase_C"/>
    <property type="match status" value="1"/>
</dbReference>
<dbReference type="GO" id="GO:0005737">
    <property type="term" value="C:cytoplasm"/>
    <property type="evidence" value="ECO:0007669"/>
    <property type="project" value="TreeGrafter"/>
</dbReference>
<evidence type="ECO:0000256" key="10">
    <source>
        <dbReference type="ARBA" id="ARBA00022840"/>
    </source>
</evidence>
<dbReference type="InterPro" id="IPR011545">
    <property type="entry name" value="DEAD/DEAH_box_helicase_dom"/>
</dbReference>
<dbReference type="GO" id="GO:0009378">
    <property type="term" value="F:four-way junction helicase activity"/>
    <property type="evidence" value="ECO:0007669"/>
    <property type="project" value="TreeGrafter"/>
</dbReference>
<keyword evidence="13" id="KW-0234">DNA repair</keyword>
<dbReference type="Pfam" id="PF00270">
    <property type="entry name" value="DEAD"/>
    <property type="match status" value="1"/>
</dbReference>
<evidence type="ECO:0000256" key="5">
    <source>
        <dbReference type="ARBA" id="ARBA00022741"/>
    </source>
</evidence>
<keyword evidence="14" id="KW-0413">Isomerase</keyword>
<evidence type="ECO:0000259" key="19">
    <source>
        <dbReference type="PROSITE" id="PS51192"/>
    </source>
</evidence>
<dbReference type="Gene3D" id="3.40.50.300">
    <property type="entry name" value="P-loop containing nucleotide triphosphate hydrolases"/>
    <property type="match status" value="2"/>
</dbReference>
<gene>
    <name evidence="21" type="ORF">AS594_14985</name>
</gene>
<dbReference type="GO" id="GO:0006310">
    <property type="term" value="P:DNA recombination"/>
    <property type="evidence" value="ECO:0007669"/>
    <property type="project" value="UniProtKB-UniRule"/>
</dbReference>
<evidence type="ECO:0000256" key="17">
    <source>
        <dbReference type="SAM" id="MobiDB-lite"/>
    </source>
</evidence>
<dbReference type="SUPFAM" id="SSF47819">
    <property type="entry name" value="HRDC-like"/>
    <property type="match status" value="1"/>
</dbReference>
<dbReference type="CDD" id="cd18794">
    <property type="entry name" value="SF2_C_RecQ"/>
    <property type="match status" value="1"/>
</dbReference>
<dbReference type="PROSITE" id="PS51192">
    <property type="entry name" value="HELICASE_ATP_BIND_1"/>
    <property type="match status" value="1"/>
</dbReference>
<feature type="compositionally biased region" description="Acidic residues" evidence="17">
    <location>
        <begin position="672"/>
        <end position="686"/>
    </location>
</feature>
<keyword evidence="9" id="KW-0862">Zinc</keyword>
<evidence type="ECO:0000313" key="21">
    <source>
        <dbReference type="EMBL" id="OEJ25608.1"/>
    </source>
</evidence>
<keyword evidence="4" id="KW-0479">Metal-binding</keyword>
<dbReference type="SUPFAM" id="SSF52540">
    <property type="entry name" value="P-loop containing nucleoside triphosphate hydrolases"/>
    <property type="match status" value="2"/>
</dbReference>
<dbReference type="InterPro" id="IPR032284">
    <property type="entry name" value="RecQ_Zn-bd"/>
</dbReference>
<dbReference type="PANTHER" id="PTHR13710">
    <property type="entry name" value="DNA HELICASE RECQ FAMILY MEMBER"/>
    <property type="match status" value="1"/>
</dbReference>
<dbReference type="GO" id="GO:0003677">
    <property type="term" value="F:DNA binding"/>
    <property type="evidence" value="ECO:0007669"/>
    <property type="project" value="UniProtKB-KW"/>
</dbReference>
<keyword evidence="6" id="KW-0227">DNA damage</keyword>
<evidence type="ECO:0000256" key="15">
    <source>
        <dbReference type="ARBA" id="ARBA00034617"/>
    </source>
</evidence>
<evidence type="ECO:0000256" key="11">
    <source>
        <dbReference type="ARBA" id="ARBA00023125"/>
    </source>
</evidence>
<comment type="cofactor">
    <cofactor evidence="1">
        <name>Mg(2+)</name>
        <dbReference type="ChEBI" id="CHEBI:18420"/>
    </cofactor>
</comment>
<dbReference type="Pfam" id="PF16124">
    <property type="entry name" value="RecQ_Zn_bind"/>
    <property type="match status" value="1"/>
</dbReference>
<dbReference type="InterPro" id="IPR006293">
    <property type="entry name" value="DNA_helicase_ATP-dep_RecQ_bac"/>
</dbReference>
<dbReference type="GO" id="GO:0009432">
    <property type="term" value="P:SOS response"/>
    <property type="evidence" value="ECO:0007669"/>
    <property type="project" value="UniProtKB-UniRule"/>
</dbReference>
<protein>
    <recommendedName>
        <fullName evidence="16">DNA helicase RecQ</fullName>
        <ecNumber evidence="16">5.6.2.4</ecNumber>
    </recommendedName>
</protein>
<dbReference type="InterPro" id="IPR010997">
    <property type="entry name" value="HRDC-like_sf"/>
</dbReference>
<sequence>MDGTGGMVEAVEAGAVTRSDALETLHRVFGYDAFRGEQAAVIEHVVAGGDAVVLMPTGGGKSLCYQIPALVRPGTGIVISPLIALMQDQVDALRALGVRAGFINSTQDFGERRAMEAEFLAGELDLLYLAPERLRLDATLDLLSRAKISVFAIDEAHCVAQWGHDFRPDYLTLSVLGQRWPEVPRIALTATATDATHREITQRLGMPEARHFVASFDRPNIQYRIVPKADPKKQLLSFLREEHAGDAGIVYCLSRNSVDKTAEFLCRNGIEAVPYHAGLDGGTRAAHQSRFLREEGLVVVATIAFGMGIDKPDVRFVAHLDLPKSVEGYYQETGRAGRDGMPSTAWMAYGLQDVVQQRKMIQSREGDEAFRRRAASHLDAMLALCETAQCRRAQLLAYFGQEPGAPSCGNCDTCLTPPETWDGTVPAQKVLSTVVRLQRERRQKFGAGQIIDILLGRKTAKVIQFDHDQLSVFGIGEELAEAEWRGVVRQLLAQGLLAVEGEYGTLVMTEESAAVLSREREVRLRKEAKAVPAARAAKGERKAKAAAAKADLPAEAVPVFEALRAWRADQAREQGVPAYVIFHDATLREIATVRPGSVAELGGVAGLGEKKLATYGEGVLGVLASLGGAEAGDAGAVAAPVAPAGPVAVAASGTAGQAGPAAPAAPTADAGAEWDWDAEPDWDEPE</sequence>
<evidence type="ECO:0000259" key="20">
    <source>
        <dbReference type="PROSITE" id="PS51194"/>
    </source>
</evidence>
<dbReference type="Gene3D" id="1.10.150.80">
    <property type="entry name" value="HRDC domain"/>
    <property type="match status" value="1"/>
</dbReference>
<dbReference type="FunFam" id="3.40.50.300:FF:000296">
    <property type="entry name" value="ATP-dependent DNA helicase RecQ"/>
    <property type="match status" value="1"/>
</dbReference>
<feature type="domain" description="Helicase ATP-binding" evidence="19">
    <location>
        <begin position="42"/>
        <end position="210"/>
    </location>
</feature>
<dbReference type="Proteomes" id="UP000095759">
    <property type="component" value="Unassembled WGS sequence"/>
</dbReference>
<name>A0A1E5P7V7_9ACTN</name>
<keyword evidence="12" id="KW-0233">DNA recombination</keyword>
<keyword evidence="7" id="KW-0378">Hydrolase</keyword>
<dbReference type="FunFam" id="3.40.50.300:FF:000156">
    <property type="entry name" value="ATP-dependent DNA helicase recQ"/>
    <property type="match status" value="1"/>
</dbReference>
<keyword evidence="5" id="KW-0547">Nucleotide-binding</keyword>